<dbReference type="Gene3D" id="2.40.10.10">
    <property type="entry name" value="Trypsin-like serine proteases"/>
    <property type="match status" value="1"/>
</dbReference>
<name>T1GK96_MEGSC</name>
<dbReference type="InterPro" id="IPR001254">
    <property type="entry name" value="Trypsin_dom"/>
</dbReference>
<evidence type="ECO:0000256" key="1">
    <source>
        <dbReference type="ARBA" id="ARBA00023157"/>
    </source>
</evidence>
<dbReference type="PANTHER" id="PTHR24260">
    <property type="match status" value="1"/>
</dbReference>
<dbReference type="EMBL" id="CAQQ02052610">
    <property type="status" value="NOT_ANNOTATED_CDS"/>
    <property type="molecule type" value="Genomic_DNA"/>
</dbReference>
<dbReference type="GO" id="GO:0006508">
    <property type="term" value="P:proteolysis"/>
    <property type="evidence" value="ECO:0007669"/>
    <property type="project" value="InterPro"/>
</dbReference>
<dbReference type="PROSITE" id="PS00135">
    <property type="entry name" value="TRYPSIN_SER"/>
    <property type="match status" value="1"/>
</dbReference>
<dbReference type="Proteomes" id="UP000015102">
    <property type="component" value="Unassembled WGS sequence"/>
</dbReference>
<accession>T1GK96</accession>
<dbReference type="InterPro" id="IPR009003">
    <property type="entry name" value="Peptidase_S1_PA"/>
</dbReference>
<dbReference type="Pfam" id="PF00089">
    <property type="entry name" value="Trypsin"/>
    <property type="match status" value="1"/>
</dbReference>
<dbReference type="GO" id="GO:0004252">
    <property type="term" value="F:serine-type endopeptidase activity"/>
    <property type="evidence" value="ECO:0007669"/>
    <property type="project" value="InterPro"/>
</dbReference>
<dbReference type="EMBL" id="CAQQ02052609">
    <property type="status" value="NOT_ANNOTATED_CDS"/>
    <property type="molecule type" value="Genomic_DNA"/>
</dbReference>
<dbReference type="HOGENOM" id="CLU_006842_13_1_1"/>
<evidence type="ECO:0000313" key="3">
    <source>
        <dbReference type="EnsemblMetazoa" id="MESCA003915-PA"/>
    </source>
</evidence>
<evidence type="ECO:0000259" key="2">
    <source>
        <dbReference type="PROSITE" id="PS50240"/>
    </source>
</evidence>
<dbReference type="STRING" id="36166.T1GK96"/>
<dbReference type="InterPro" id="IPR033116">
    <property type="entry name" value="TRYPSIN_SER"/>
</dbReference>
<dbReference type="PANTHER" id="PTHR24260:SF135">
    <property type="entry name" value="CLIP DOMAIN-CONTAINING SERINE PROTEASE-RELATED"/>
    <property type="match status" value="1"/>
</dbReference>
<dbReference type="SMART" id="SM00020">
    <property type="entry name" value="Tryp_SPc"/>
    <property type="match status" value="1"/>
</dbReference>
<proteinExistence type="predicted"/>
<dbReference type="EnsemblMetazoa" id="MESCA003915-RA">
    <property type="protein sequence ID" value="MESCA003915-PA"/>
    <property type="gene ID" value="MESCA003915"/>
</dbReference>
<dbReference type="SUPFAM" id="SSF50494">
    <property type="entry name" value="Trypsin-like serine proteases"/>
    <property type="match status" value="1"/>
</dbReference>
<keyword evidence="1" id="KW-1015">Disulfide bond</keyword>
<dbReference type="PRINTS" id="PR00722">
    <property type="entry name" value="CHYMOTRYPSIN"/>
</dbReference>
<protein>
    <recommendedName>
        <fullName evidence="2">Peptidase S1 domain-containing protein</fullName>
    </recommendedName>
</protein>
<reference evidence="3" key="2">
    <citation type="submission" date="2015-06" db="UniProtKB">
        <authorList>
            <consortium name="EnsemblMetazoa"/>
        </authorList>
    </citation>
    <scope>IDENTIFICATION</scope>
</reference>
<reference evidence="4" key="1">
    <citation type="submission" date="2013-02" db="EMBL/GenBank/DDBJ databases">
        <authorList>
            <person name="Hughes D."/>
        </authorList>
    </citation>
    <scope>NUCLEOTIDE SEQUENCE</scope>
    <source>
        <strain>Durham</strain>
        <strain evidence="4">NC isolate 2 -- Noor lab</strain>
    </source>
</reference>
<dbReference type="InterPro" id="IPR043504">
    <property type="entry name" value="Peptidase_S1_PA_chymotrypsin"/>
</dbReference>
<dbReference type="PROSITE" id="PS50240">
    <property type="entry name" value="TRYPSIN_DOM"/>
    <property type="match status" value="1"/>
</dbReference>
<dbReference type="AlphaFoldDB" id="T1GK96"/>
<sequence length="202" mass="22371">MVFKFSNGVTLEDHRQATGKLIIVLTSAHCTQRDGHSPDFVRFISSNLSLLNGFDFKIISIIVHPDYDPNEIQHDIAILVLDKYNPLPPACLFQTLDPPFREVLALGYGATEFGGKSSTALHRVELDLYTNSECQNFYTQETIPITLTDYEICAGDIFGERDTCQGDSGGPIIVKIQRQLERIPYIIGLTSFGDQCASGKPG</sequence>
<organism evidence="3 4">
    <name type="scientific">Megaselia scalaris</name>
    <name type="common">Humpbacked fly</name>
    <name type="synonym">Phora scalaris</name>
    <dbReference type="NCBI Taxonomy" id="36166"/>
    <lineage>
        <taxon>Eukaryota</taxon>
        <taxon>Metazoa</taxon>
        <taxon>Ecdysozoa</taxon>
        <taxon>Arthropoda</taxon>
        <taxon>Hexapoda</taxon>
        <taxon>Insecta</taxon>
        <taxon>Pterygota</taxon>
        <taxon>Neoptera</taxon>
        <taxon>Endopterygota</taxon>
        <taxon>Diptera</taxon>
        <taxon>Brachycera</taxon>
        <taxon>Muscomorpha</taxon>
        <taxon>Platypezoidea</taxon>
        <taxon>Phoridae</taxon>
        <taxon>Megaseliini</taxon>
        <taxon>Megaselia</taxon>
    </lineage>
</organism>
<evidence type="ECO:0000313" key="4">
    <source>
        <dbReference type="Proteomes" id="UP000015102"/>
    </source>
</evidence>
<feature type="domain" description="Peptidase S1" evidence="2">
    <location>
        <begin position="24"/>
        <end position="202"/>
    </location>
</feature>
<dbReference type="CDD" id="cd00190">
    <property type="entry name" value="Tryp_SPc"/>
    <property type="match status" value="1"/>
</dbReference>
<keyword evidence="4" id="KW-1185">Reference proteome</keyword>
<dbReference type="InterPro" id="IPR001314">
    <property type="entry name" value="Peptidase_S1A"/>
</dbReference>
<dbReference type="InterPro" id="IPR051333">
    <property type="entry name" value="CLIP_Serine_Protease"/>
</dbReference>